<dbReference type="GO" id="GO:0003978">
    <property type="term" value="F:UDP-glucose 4-epimerase activity"/>
    <property type="evidence" value="ECO:0007669"/>
    <property type="project" value="UniProtKB-EC"/>
</dbReference>
<dbReference type="InterPro" id="IPR001509">
    <property type="entry name" value="Epimerase_deHydtase"/>
</dbReference>
<evidence type="ECO:0000259" key="1">
    <source>
        <dbReference type="Pfam" id="PF01370"/>
    </source>
</evidence>
<evidence type="ECO:0000313" key="3">
    <source>
        <dbReference type="Proteomes" id="UP000011704"/>
    </source>
</evidence>
<comment type="caution">
    <text evidence="2">The sequence shown here is derived from an EMBL/GenBank/DDBJ whole genome shotgun (WGS) entry which is preliminary data.</text>
</comment>
<dbReference type="SUPFAM" id="SSF51735">
    <property type="entry name" value="NAD(P)-binding Rossmann-fold domains"/>
    <property type="match status" value="1"/>
</dbReference>
<organism evidence="2 3">
    <name type="scientific">Nitrospina gracilis (strain 3/211)</name>
    <dbReference type="NCBI Taxonomy" id="1266370"/>
    <lineage>
        <taxon>Bacteria</taxon>
        <taxon>Pseudomonadati</taxon>
        <taxon>Nitrospinota/Tectimicrobiota group</taxon>
        <taxon>Nitrospinota</taxon>
        <taxon>Nitrospinia</taxon>
        <taxon>Nitrospinales</taxon>
        <taxon>Nitrospinaceae</taxon>
        <taxon>Nitrospina</taxon>
    </lineage>
</organism>
<dbReference type="CDD" id="cd08946">
    <property type="entry name" value="SDR_e"/>
    <property type="match status" value="1"/>
</dbReference>
<dbReference type="EMBL" id="CAQJ01000019">
    <property type="protein sequence ID" value="CCQ89786.1"/>
    <property type="molecule type" value="Genomic_DNA"/>
</dbReference>
<proteinExistence type="predicted"/>
<name>M1Z9E8_NITG3</name>
<keyword evidence="2" id="KW-0413">Isomerase</keyword>
<dbReference type="InParanoid" id="M1Z9E8"/>
<dbReference type="STRING" id="1266370.NITGR_170043"/>
<dbReference type="Proteomes" id="UP000011704">
    <property type="component" value="Unassembled WGS sequence"/>
</dbReference>
<dbReference type="PANTHER" id="PTHR43245">
    <property type="entry name" value="BIFUNCTIONAL POLYMYXIN RESISTANCE PROTEIN ARNA"/>
    <property type="match status" value="1"/>
</dbReference>
<dbReference type="HOGENOM" id="CLU_007383_4_0_0"/>
<reference evidence="2 3" key="1">
    <citation type="journal article" date="2013" name="Front. Microbiol.">
        <title>The genome of Nitrospina gracilis illuminates the metabolism and evolution of the major marine nitrite oxidizer.</title>
        <authorList>
            <person name="Luecker S."/>
            <person name="Nowka B."/>
            <person name="Rattei T."/>
            <person name="Spieck E."/>
            <person name="and Daims H."/>
        </authorList>
    </citation>
    <scope>NUCLEOTIDE SEQUENCE [LARGE SCALE GENOMIC DNA]</scope>
    <source>
        <strain evidence="2 3">3/211</strain>
    </source>
</reference>
<protein>
    <submittedName>
        <fullName evidence="2">Putative UDP-glucose 4-epimerase</fullName>
        <ecNumber evidence="2">5.1.3.2</ecNumber>
    </submittedName>
</protein>
<evidence type="ECO:0000313" key="2">
    <source>
        <dbReference type="EMBL" id="CCQ89786.1"/>
    </source>
</evidence>
<gene>
    <name evidence="2" type="ORF">NITGR_170043</name>
</gene>
<dbReference type="Gene3D" id="3.40.50.720">
    <property type="entry name" value="NAD(P)-binding Rossmann-like Domain"/>
    <property type="match status" value="1"/>
</dbReference>
<accession>M1Z9E8</accession>
<keyword evidence="3" id="KW-1185">Reference proteome</keyword>
<dbReference type="OrthoDB" id="9795501at2"/>
<dbReference type="RefSeq" id="WP_005006566.1">
    <property type="nucleotide sequence ID" value="NZ_HG422173.1"/>
</dbReference>
<dbReference type="InterPro" id="IPR050177">
    <property type="entry name" value="Lipid_A_modif_metabolic_enz"/>
</dbReference>
<dbReference type="AlphaFoldDB" id="M1Z9E8"/>
<sequence length="310" mass="34811">MNILVTGGAGYIGSVLVPMLLEAGHTVTVVDTLMYNQTSLLDCCHHKNFTFINGDARDRDRLKDLLRDADAVLPLACLTGAPLCARDPYGAQSVNFDAIQSILELRKPSQIIIFPTTNSGYGVGNNGIHCTEETPLNPISLYGRLKVEIEKILLASENCLTLRFATLFGLSPRMRLDLLVNDFTYRAVHDRFIILFEAHFKRNYLHVRDAARSFMHSLDHFDAMKGQAYNVGLSDANLSKLELCQEIKKHVPEFYFTEADVGEDIDKRNYIVSNEKIEATGFKPQHSLTEGIAELVKGYRILKRNQFANV</sequence>
<dbReference type="InterPro" id="IPR036291">
    <property type="entry name" value="NAD(P)-bd_dom_sf"/>
</dbReference>
<dbReference type="PANTHER" id="PTHR43245:SF23">
    <property type="entry name" value="NAD(P)-BINDING DOMAIN-CONTAINING PROTEIN"/>
    <property type="match status" value="1"/>
</dbReference>
<feature type="domain" description="NAD-dependent epimerase/dehydratase" evidence="1">
    <location>
        <begin position="3"/>
        <end position="232"/>
    </location>
</feature>
<dbReference type="Pfam" id="PF01370">
    <property type="entry name" value="Epimerase"/>
    <property type="match status" value="1"/>
</dbReference>
<dbReference type="EC" id="5.1.3.2" evidence="2"/>